<organism evidence="2 3">
    <name type="scientific">Fusarium mangiferae</name>
    <name type="common">Mango malformation disease fungus</name>
    <dbReference type="NCBI Taxonomy" id="192010"/>
    <lineage>
        <taxon>Eukaryota</taxon>
        <taxon>Fungi</taxon>
        <taxon>Dikarya</taxon>
        <taxon>Ascomycota</taxon>
        <taxon>Pezizomycotina</taxon>
        <taxon>Sordariomycetes</taxon>
        <taxon>Hypocreomycetidae</taxon>
        <taxon>Hypocreales</taxon>
        <taxon>Nectriaceae</taxon>
        <taxon>Fusarium</taxon>
        <taxon>Fusarium fujikuroi species complex</taxon>
    </lineage>
</organism>
<dbReference type="GeneID" id="65094574"/>
<evidence type="ECO:0000256" key="1">
    <source>
        <dbReference type="SAM" id="MobiDB-lite"/>
    </source>
</evidence>
<accession>A0A1L7U905</accession>
<name>A0A1L7U905_FUSMA</name>
<evidence type="ECO:0000313" key="2">
    <source>
        <dbReference type="EMBL" id="CVL07218.1"/>
    </source>
</evidence>
<sequence>MPPKRRVSSRKRHRSPGVSPASRPTQAARFDNDDSVISPVPEASEPPGGPSGAAEEDCVYAEDDSHNVADIPDQKLTERQLRLNGISEDISQYYFALQEAKETLGADSLVVKVLTKVKEEACALFKRVDAEGESDGKVPGGEVPEEQAEEKAEEQAEVPTLLQRQMNLESELFLLRANVFPMIEDLEKGLLALREEIEERQE</sequence>
<protein>
    <submittedName>
        <fullName evidence="2">Uncharacterized protein</fullName>
    </submittedName>
</protein>
<dbReference type="Proteomes" id="UP000184255">
    <property type="component" value="Unassembled WGS sequence"/>
</dbReference>
<evidence type="ECO:0000313" key="3">
    <source>
        <dbReference type="Proteomes" id="UP000184255"/>
    </source>
</evidence>
<dbReference type="RefSeq" id="XP_041690358.1">
    <property type="nucleotide sequence ID" value="XM_041824926.1"/>
</dbReference>
<feature type="region of interest" description="Disordered" evidence="1">
    <location>
        <begin position="131"/>
        <end position="156"/>
    </location>
</feature>
<feature type="compositionally biased region" description="Basic residues" evidence="1">
    <location>
        <begin position="1"/>
        <end position="15"/>
    </location>
</feature>
<feature type="region of interest" description="Disordered" evidence="1">
    <location>
        <begin position="1"/>
        <end position="57"/>
    </location>
</feature>
<dbReference type="EMBL" id="FCQH01000019">
    <property type="protein sequence ID" value="CVL07218.1"/>
    <property type="molecule type" value="Genomic_DNA"/>
</dbReference>
<gene>
    <name evidence="2" type="ORF">FMAN_15333</name>
</gene>
<proteinExistence type="predicted"/>
<keyword evidence="3" id="KW-1185">Reference proteome</keyword>
<reference evidence="3" key="1">
    <citation type="journal article" date="2016" name="Genome Biol. Evol.">
        <title>Comparative 'omics' of the Fusarium fujikuroi species complex highlights differences in genetic potential and metabolite synthesis.</title>
        <authorList>
            <person name="Niehaus E.-M."/>
            <person name="Muensterkoetter M."/>
            <person name="Proctor R.H."/>
            <person name="Brown D.W."/>
            <person name="Sharon A."/>
            <person name="Idan Y."/>
            <person name="Oren-Young L."/>
            <person name="Sieber C.M."/>
            <person name="Novak O."/>
            <person name="Pencik A."/>
            <person name="Tarkowska D."/>
            <person name="Hromadova K."/>
            <person name="Freeman S."/>
            <person name="Maymon M."/>
            <person name="Elazar M."/>
            <person name="Youssef S.A."/>
            <person name="El-Shabrawy E.S.M."/>
            <person name="Shalaby A.B.A."/>
            <person name="Houterman P."/>
            <person name="Brock N.L."/>
            <person name="Burkhardt I."/>
            <person name="Tsavkelova E.A."/>
            <person name="Dickschat J.S."/>
            <person name="Galuszka P."/>
            <person name="Gueldener U."/>
            <person name="Tudzynski B."/>
        </authorList>
    </citation>
    <scope>NUCLEOTIDE SEQUENCE [LARGE SCALE GENOMIC DNA]</scope>
    <source>
        <strain evidence="3">MRC7560</strain>
    </source>
</reference>
<dbReference type="AlphaFoldDB" id="A0A1L7U905"/>
<comment type="caution">
    <text evidence="2">The sequence shown here is derived from an EMBL/GenBank/DDBJ whole genome shotgun (WGS) entry which is preliminary data.</text>
</comment>
<dbReference type="VEuPathDB" id="FungiDB:FMAN_15333"/>